<keyword evidence="2 7" id="KW-0812">Transmembrane</keyword>
<evidence type="ECO:0000259" key="9">
    <source>
        <dbReference type="Pfam" id="PF20684"/>
    </source>
</evidence>
<feature type="domain" description="AB hydrolase-1" evidence="8">
    <location>
        <begin position="54"/>
        <end position="133"/>
    </location>
</feature>
<organism evidence="10 11">
    <name type="scientific">Aspergillus turcosus</name>
    <dbReference type="NCBI Taxonomy" id="1245748"/>
    <lineage>
        <taxon>Eukaryota</taxon>
        <taxon>Fungi</taxon>
        <taxon>Dikarya</taxon>
        <taxon>Ascomycota</taxon>
        <taxon>Pezizomycotina</taxon>
        <taxon>Eurotiomycetes</taxon>
        <taxon>Eurotiomycetidae</taxon>
        <taxon>Eurotiales</taxon>
        <taxon>Aspergillaceae</taxon>
        <taxon>Aspergillus</taxon>
        <taxon>Aspergillus subgen. Fumigati</taxon>
    </lineage>
</organism>
<dbReference type="PANTHER" id="PTHR33048">
    <property type="entry name" value="PTH11-LIKE INTEGRAL MEMBRANE PROTEIN (AFU_ORTHOLOGUE AFUA_5G11245)"/>
    <property type="match status" value="1"/>
</dbReference>
<feature type="transmembrane region" description="Helical" evidence="7">
    <location>
        <begin position="651"/>
        <end position="671"/>
    </location>
</feature>
<evidence type="ECO:0000256" key="3">
    <source>
        <dbReference type="ARBA" id="ARBA00022989"/>
    </source>
</evidence>
<protein>
    <submittedName>
        <fullName evidence="10">Uncharacterized protein</fullName>
    </submittedName>
</protein>
<feature type="transmembrane region" description="Helical" evidence="7">
    <location>
        <begin position="535"/>
        <end position="557"/>
    </location>
</feature>
<gene>
    <name evidence="10" type="ORF">CFD26_105102</name>
</gene>
<evidence type="ECO:0000256" key="1">
    <source>
        <dbReference type="ARBA" id="ARBA00004141"/>
    </source>
</evidence>
<keyword evidence="4 7" id="KW-0472">Membrane</keyword>
<keyword evidence="3 7" id="KW-1133">Transmembrane helix</keyword>
<dbReference type="EMBL" id="NIDN02000134">
    <property type="protein sequence ID" value="RLL95864.1"/>
    <property type="molecule type" value="Genomic_DNA"/>
</dbReference>
<keyword evidence="11" id="KW-1185">Reference proteome</keyword>
<name>A0A421D1A1_9EURO</name>
<feature type="transmembrane region" description="Helical" evidence="7">
    <location>
        <begin position="457"/>
        <end position="478"/>
    </location>
</feature>
<dbReference type="Gene3D" id="3.40.50.1820">
    <property type="entry name" value="alpha/beta hydrolase"/>
    <property type="match status" value="1"/>
</dbReference>
<dbReference type="AlphaFoldDB" id="A0A421D1A1"/>
<comment type="subcellular location">
    <subcellularLocation>
        <location evidence="1">Membrane</location>
        <topology evidence="1">Multi-pass membrane protein</topology>
    </subcellularLocation>
</comment>
<evidence type="ECO:0000256" key="6">
    <source>
        <dbReference type="SAM" id="MobiDB-lite"/>
    </source>
</evidence>
<evidence type="ECO:0000256" key="4">
    <source>
        <dbReference type="ARBA" id="ARBA00023136"/>
    </source>
</evidence>
<dbReference type="InterPro" id="IPR052337">
    <property type="entry name" value="SAT4-like"/>
</dbReference>
<dbReference type="SUPFAM" id="SSF53474">
    <property type="entry name" value="alpha/beta-Hydrolases"/>
    <property type="match status" value="1"/>
</dbReference>
<evidence type="ECO:0000256" key="2">
    <source>
        <dbReference type="ARBA" id="ARBA00022692"/>
    </source>
</evidence>
<feature type="transmembrane region" description="Helical" evidence="7">
    <location>
        <begin position="423"/>
        <end position="445"/>
    </location>
</feature>
<feature type="compositionally biased region" description="Polar residues" evidence="6">
    <location>
        <begin position="697"/>
        <end position="712"/>
    </location>
</feature>
<feature type="region of interest" description="Disordered" evidence="6">
    <location>
        <begin position="761"/>
        <end position="782"/>
    </location>
</feature>
<evidence type="ECO:0000313" key="10">
    <source>
        <dbReference type="EMBL" id="RLL95864.1"/>
    </source>
</evidence>
<dbReference type="InterPro" id="IPR029058">
    <property type="entry name" value="AB_hydrolase_fold"/>
</dbReference>
<comment type="caution">
    <text evidence="10">The sequence shown here is derived from an EMBL/GenBank/DDBJ whole genome shotgun (WGS) entry which is preliminary data.</text>
</comment>
<dbReference type="InterPro" id="IPR049326">
    <property type="entry name" value="Rhodopsin_dom_fungi"/>
</dbReference>
<dbReference type="Proteomes" id="UP000215289">
    <property type="component" value="Unassembled WGS sequence"/>
</dbReference>
<feature type="transmembrane region" description="Helical" evidence="7">
    <location>
        <begin position="609"/>
        <end position="631"/>
    </location>
</feature>
<reference evidence="10 11" key="1">
    <citation type="submission" date="2018-08" db="EMBL/GenBank/DDBJ databases">
        <title>Draft genome sequences of two Aspergillus turcosus clinical strains isolated from bronchoalveolar lavage fluid: one azole-susceptible and the other azole-resistant.</title>
        <authorList>
            <person name="Parent-Michaud M."/>
            <person name="Dufresne P.J."/>
            <person name="Fournier E."/>
            <person name="Martineau C."/>
            <person name="Moreira S."/>
            <person name="Perkins V."/>
            <person name="De Repentigny L."/>
            <person name="Dufresne S.F."/>
        </authorList>
    </citation>
    <scope>NUCLEOTIDE SEQUENCE [LARGE SCALE GENOMIC DNA]</scope>
    <source>
        <strain evidence="10">HMR AF 1038</strain>
    </source>
</reference>
<dbReference type="PANTHER" id="PTHR33048:SF151">
    <property type="entry name" value="INTEGRAL MEMBRANE PROTEIN"/>
    <property type="match status" value="1"/>
</dbReference>
<proteinExistence type="inferred from homology"/>
<dbReference type="Pfam" id="PF20684">
    <property type="entry name" value="Fung_rhodopsin"/>
    <property type="match status" value="1"/>
</dbReference>
<comment type="similarity">
    <text evidence="5">Belongs to the SAT4 family.</text>
</comment>
<dbReference type="STRING" id="1245748.A0A421D1A1"/>
<evidence type="ECO:0000256" key="5">
    <source>
        <dbReference type="ARBA" id="ARBA00038359"/>
    </source>
</evidence>
<feature type="transmembrane region" description="Helical" evidence="7">
    <location>
        <begin position="577"/>
        <end position="597"/>
    </location>
</feature>
<accession>A0A421D1A1</accession>
<dbReference type="OrthoDB" id="10017208at2759"/>
<evidence type="ECO:0000313" key="11">
    <source>
        <dbReference type="Proteomes" id="UP000215289"/>
    </source>
</evidence>
<dbReference type="InterPro" id="IPR000073">
    <property type="entry name" value="AB_hydrolase_1"/>
</dbReference>
<feature type="domain" description="Rhodopsin" evidence="9">
    <location>
        <begin position="441"/>
        <end position="676"/>
    </location>
</feature>
<dbReference type="GO" id="GO:0016020">
    <property type="term" value="C:membrane"/>
    <property type="evidence" value="ECO:0007669"/>
    <property type="project" value="UniProtKB-SubCell"/>
</dbReference>
<evidence type="ECO:0000259" key="8">
    <source>
        <dbReference type="Pfam" id="PF00561"/>
    </source>
</evidence>
<sequence length="800" mass="88778">MAATTTIEVPHLGGIHAGYALSNDRYDPSKPTCVLINSMCTTVSLYRDQFSDAALTDAMNLLAIEPLGHGSTRCPVENFTYWDSAWMALQVMDKLGIDKAFALGTSQGGWIVTRMALLAPDRILGLMPLGTSMDYESADSRSKGCWDPVPALQPFYEKWTSAVATPDFLVDDVWCGMVGGIGFGASASEELSAFWTKTLKEVYKGDEGRKKVRMAVICLLSRDGLLMRLGDIKCPVYWLQGTEDTPFGKTVPAEQIKLFTSSPEAKLVMVEGGAHYLNATSPKEVNAALLEMVNKYKYGIFEFSTAGYFPQATARESLRTRSGAKIILDFVKTTVNHICTLHFATLFAHLKREDRLVCSYNGLDGPTAVLRGQWTFLDCRMGFLKFLNTNGNLTNFAPNSSPFGHGRGRKAFSSDHKSNLQPWVTATTASVTVLAFVMVCLRILARWERKQKLWWDDWMIMFSMGWNLIVVGFIFAMVKEGMGLHADTIPISNVIMIAKFLVVAEILYVFNLVWTKLSILLMYYRIFHFPYFKRWAYIIGTFVILWVITITFCFIFICVPVQKLWYPSLPGHCINQVGTWIANAASTILTDLVILILPMPQVWKLQLRLSEKLALTLAFSLGFFVVFASAYRFTVLFSYTSADSSYTLAPTVGWTAIEMSAGIVSACLPTLRPALQAIVRLLGIKGAMPALFRSRTDPMSKSGQSNPSQNGLASHGHKASAVGLSSHGRRHSFYQIPDEVDSAGVPMTPEQLDASLRPEYDTGHTVTNVRGSKGRNVDSASDEIPLHGIRVQKDFTQVKE</sequence>
<feature type="region of interest" description="Disordered" evidence="6">
    <location>
        <begin position="695"/>
        <end position="721"/>
    </location>
</feature>
<evidence type="ECO:0000256" key="7">
    <source>
        <dbReference type="SAM" id="Phobius"/>
    </source>
</evidence>
<dbReference type="Pfam" id="PF00561">
    <property type="entry name" value="Abhydrolase_1"/>
    <property type="match status" value="1"/>
</dbReference>
<feature type="transmembrane region" description="Helical" evidence="7">
    <location>
        <begin position="490"/>
        <end position="514"/>
    </location>
</feature>